<accession>A0A8J6PMG3</accession>
<dbReference type="RefSeq" id="WP_188165458.1">
    <property type="nucleotide sequence ID" value="NZ_JACVVX010000004.1"/>
</dbReference>
<name>A0A8J6PMG3_9HYPH</name>
<feature type="chain" id="PRO_5035248208" evidence="1">
    <location>
        <begin position="21"/>
        <end position="82"/>
    </location>
</feature>
<proteinExistence type="predicted"/>
<dbReference type="AlphaFoldDB" id="A0A8J6PMG3"/>
<organism evidence="2 3">
    <name type="scientific">Oryzicola mucosus</name>
    <dbReference type="NCBI Taxonomy" id="2767425"/>
    <lineage>
        <taxon>Bacteria</taxon>
        <taxon>Pseudomonadati</taxon>
        <taxon>Pseudomonadota</taxon>
        <taxon>Alphaproteobacteria</taxon>
        <taxon>Hyphomicrobiales</taxon>
        <taxon>Phyllobacteriaceae</taxon>
        <taxon>Oryzicola</taxon>
    </lineage>
</organism>
<gene>
    <name evidence="2" type="ORF">ICI42_15425</name>
</gene>
<keyword evidence="1" id="KW-0732">Signal</keyword>
<dbReference type="Proteomes" id="UP000643405">
    <property type="component" value="Unassembled WGS sequence"/>
</dbReference>
<dbReference type="EMBL" id="JACVVX010000004">
    <property type="protein sequence ID" value="MBD0416046.1"/>
    <property type="molecule type" value="Genomic_DNA"/>
</dbReference>
<evidence type="ECO:0000313" key="3">
    <source>
        <dbReference type="Proteomes" id="UP000643405"/>
    </source>
</evidence>
<protein>
    <submittedName>
        <fullName evidence="2">DUF1344 domain-containing protein</fullName>
    </submittedName>
</protein>
<reference evidence="2" key="1">
    <citation type="submission" date="2020-09" db="EMBL/GenBank/DDBJ databases">
        <title>Genome seq and assembly of Tianweitania sp.</title>
        <authorList>
            <person name="Chhetri G."/>
        </authorList>
    </citation>
    <scope>NUCLEOTIDE SEQUENCE</scope>
    <source>
        <strain evidence="2">Rool2</strain>
    </source>
</reference>
<evidence type="ECO:0000313" key="2">
    <source>
        <dbReference type="EMBL" id="MBD0416046.1"/>
    </source>
</evidence>
<feature type="signal peptide" evidence="1">
    <location>
        <begin position="1"/>
        <end position="20"/>
    </location>
</feature>
<keyword evidence="3" id="KW-1185">Reference proteome</keyword>
<dbReference type="InterPro" id="IPR009780">
    <property type="entry name" value="DUF1344"/>
</dbReference>
<sequence length="82" mass="8872">MRRIFGAVIAILAVSGIAFAAEAEGKIKSIDKDKMVITLNDGKAYKLPGEFDVDGLSTGMEILLAYDTVNGENMITDMQVFE</sequence>
<comment type="caution">
    <text evidence="2">The sequence shown here is derived from an EMBL/GenBank/DDBJ whole genome shotgun (WGS) entry which is preliminary data.</text>
</comment>
<evidence type="ECO:0000256" key="1">
    <source>
        <dbReference type="SAM" id="SignalP"/>
    </source>
</evidence>
<dbReference type="Pfam" id="PF07076">
    <property type="entry name" value="DUF1344"/>
    <property type="match status" value="1"/>
</dbReference>